<gene>
    <name evidence="2" type="ORF">ALC60_01919</name>
</gene>
<name>A0A151XFB9_9HYME</name>
<dbReference type="AlphaFoldDB" id="A0A151XFB9"/>
<reference evidence="2 3" key="1">
    <citation type="submission" date="2015-09" db="EMBL/GenBank/DDBJ databases">
        <title>Trachymyrmex zeteki WGS genome.</title>
        <authorList>
            <person name="Nygaard S."/>
            <person name="Hu H."/>
            <person name="Boomsma J."/>
            <person name="Zhang G."/>
        </authorList>
    </citation>
    <scope>NUCLEOTIDE SEQUENCE [LARGE SCALE GENOMIC DNA]</scope>
    <source>
        <strain evidence="2">Tzet28-1</strain>
        <tissue evidence="2">Whole body</tissue>
    </source>
</reference>
<keyword evidence="3" id="KW-1185">Reference proteome</keyword>
<protein>
    <submittedName>
        <fullName evidence="2">Uncharacterized protein</fullName>
    </submittedName>
</protein>
<feature type="region of interest" description="Disordered" evidence="1">
    <location>
        <begin position="55"/>
        <end position="77"/>
    </location>
</feature>
<accession>A0A151XFB9</accession>
<feature type="compositionally biased region" description="Basic residues" evidence="1">
    <location>
        <begin position="64"/>
        <end position="76"/>
    </location>
</feature>
<organism evidence="2 3">
    <name type="scientific">Mycetomoellerius zeteki</name>
    <dbReference type="NCBI Taxonomy" id="64791"/>
    <lineage>
        <taxon>Eukaryota</taxon>
        <taxon>Metazoa</taxon>
        <taxon>Ecdysozoa</taxon>
        <taxon>Arthropoda</taxon>
        <taxon>Hexapoda</taxon>
        <taxon>Insecta</taxon>
        <taxon>Pterygota</taxon>
        <taxon>Neoptera</taxon>
        <taxon>Endopterygota</taxon>
        <taxon>Hymenoptera</taxon>
        <taxon>Apocrita</taxon>
        <taxon>Aculeata</taxon>
        <taxon>Formicoidea</taxon>
        <taxon>Formicidae</taxon>
        <taxon>Myrmicinae</taxon>
        <taxon>Mycetomoellerius</taxon>
    </lineage>
</organism>
<dbReference type="Proteomes" id="UP000075809">
    <property type="component" value="Unassembled WGS sequence"/>
</dbReference>
<sequence>MDLFRKQAYFSWDIEQKPLRIRDVSFRSWFFPGSLIAPTNLYLSSRILLIPTGNSVSKGDERREKKKKRRRRKRLHRDGLSGRASIIFQLPGRTSTRWDSCIPDVIGVGFAAADVTGEIRRPRMALERGIKNGYCPGSDVPSRACEDFEEEWSGRRERRNLTRERDPAKGMDFDLAASVRNSKPVGGATPAKRNIDESGVIGCRLSLLASIAQSVALIKTDNTAARTTRRSSISAEYGKGWRARIGLASKGRPPSILSRYEPTGFSLVVGSATCPFYDVIYPQKRPLDKVIP</sequence>
<evidence type="ECO:0000256" key="1">
    <source>
        <dbReference type="SAM" id="MobiDB-lite"/>
    </source>
</evidence>
<proteinExistence type="predicted"/>
<evidence type="ECO:0000313" key="2">
    <source>
        <dbReference type="EMBL" id="KYQ59084.1"/>
    </source>
</evidence>
<evidence type="ECO:0000313" key="3">
    <source>
        <dbReference type="Proteomes" id="UP000075809"/>
    </source>
</evidence>
<dbReference type="EMBL" id="KQ982194">
    <property type="protein sequence ID" value="KYQ59084.1"/>
    <property type="molecule type" value="Genomic_DNA"/>
</dbReference>